<sequence>MGGIKFVYCKWFGRFYSACSCFVGAKKSFEAIPLKDVILWNSVVSVYAENGFSLDALEMFTRMQLWGKRPSVCSFLGFLGLSSWTQKLIIWRQIHFCVLKSGFDCGSVHVQSALIDIYGKFGCDHAGLVEEGKMVFDSMKSIHDIEPERQHYSCLVDLHGRAETLSSDNIAVFDELETFDIRVGDGVSNDTQGVELLMARAANGGQHLAKGTGLILAKEHQLEGSYFPH</sequence>
<proteinExistence type="predicted"/>
<evidence type="ECO:0000256" key="2">
    <source>
        <dbReference type="PROSITE-ProRule" id="PRU00708"/>
    </source>
</evidence>
<evidence type="ECO:0000256" key="1">
    <source>
        <dbReference type="ARBA" id="ARBA00022737"/>
    </source>
</evidence>
<reference evidence="3" key="1">
    <citation type="submission" date="2019-11" db="EMBL/GenBank/DDBJ databases">
        <authorList>
            <person name="Liu Y."/>
            <person name="Hou J."/>
            <person name="Li T.-Q."/>
            <person name="Guan C.-H."/>
            <person name="Wu X."/>
            <person name="Wu H.-Z."/>
            <person name="Ling F."/>
            <person name="Zhang R."/>
            <person name="Shi X.-G."/>
            <person name="Ren J.-P."/>
            <person name="Chen E.-F."/>
            <person name="Sun J.-M."/>
        </authorList>
    </citation>
    <scope>NUCLEOTIDE SEQUENCE</scope>
    <source>
        <strain evidence="3">Adult_tree_wgs_1</strain>
        <tissue evidence="3">Leaves</tissue>
    </source>
</reference>
<dbReference type="EMBL" id="WJXA01000007">
    <property type="protein sequence ID" value="KAF7137288.1"/>
    <property type="molecule type" value="Genomic_DNA"/>
</dbReference>
<dbReference type="InterPro" id="IPR011990">
    <property type="entry name" value="TPR-like_helical_dom_sf"/>
</dbReference>
<dbReference type="Pfam" id="PF01535">
    <property type="entry name" value="PPR"/>
    <property type="match status" value="1"/>
</dbReference>
<protein>
    <recommendedName>
        <fullName evidence="5">Pentatricopeptide repeat-containing protein</fullName>
    </recommendedName>
</protein>
<gene>
    <name evidence="3" type="ORF">RHSIM_Rhsim07G0218500</name>
</gene>
<dbReference type="InterPro" id="IPR046960">
    <property type="entry name" value="PPR_At4g14850-like_plant"/>
</dbReference>
<dbReference type="GO" id="GO:0009451">
    <property type="term" value="P:RNA modification"/>
    <property type="evidence" value="ECO:0007669"/>
    <property type="project" value="InterPro"/>
</dbReference>
<evidence type="ECO:0000313" key="4">
    <source>
        <dbReference type="Proteomes" id="UP000626092"/>
    </source>
</evidence>
<dbReference type="OrthoDB" id="600868at2759"/>
<dbReference type="AlphaFoldDB" id="A0A834GLQ8"/>
<evidence type="ECO:0000313" key="3">
    <source>
        <dbReference type="EMBL" id="KAF7137288.1"/>
    </source>
</evidence>
<dbReference type="Gene3D" id="1.25.40.10">
    <property type="entry name" value="Tetratricopeptide repeat domain"/>
    <property type="match status" value="1"/>
</dbReference>
<feature type="repeat" description="PPR" evidence="2">
    <location>
        <begin position="36"/>
        <end position="70"/>
    </location>
</feature>
<dbReference type="InterPro" id="IPR002885">
    <property type="entry name" value="PPR_rpt"/>
</dbReference>
<keyword evidence="4" id="KW-1185">Reference proteome</keyword>
<name>A0A834GLQ8_RHOSS</name>
<dbReference type="PANTHER" id="PTHR47926">
    <property type="entry name" value="PENTATRICOPEPTIDE REPEAT-CONTAINING PROTEIN"/>
    <property type="match status" value="1"/>
</dbReference>
<dbReference type="GO" id="GO:0003723">
    <property type="term" value="F:RNA binding"/>
    <property type="evidence" value="ECO:0007669"/>
    <property type="project" value="InterPro"/>
</dbReference>
<dbReference type="NCBIfam" id="TIGR00756">
    <property type="entry name" value="PPR"/>
    <property type="match status" value="1"/>
</dbReference>
<accession>A0A834GLQ8</accession>
<organism evidence="3 4">
    <name type="scientific">Rhododendron simsii</name>
    <name type="common">Sims's rhododendron</name>
    <dbReference type="NCBI Taxonomy" id="118357"/>
    <lineage>
        <taxon>Eukaryota</taxon>
        <taxon>Viridiplantae</taxon>
        <taxon>Streptophyta</taxon>
        <taxon>Embryophyta</taxon>
        <taxon>Tracheophyta</taxon>
        <taxon>Spermatophyta</taxon>
        <taxon>Magnoliopsida</taxon>
        <taxon>eudicotyledons</taxon>
        <taxon>Gunneridae</taxon>
        <taxon>Pentapetalae</taxon>
        <taxon>asterids</taxon>
        <taxon>Ericales</taxon>
        <taxon>Ericaceae</taxon>
        <taxon>Ericoideae</taxon>
        <taxon>Rhodoreae</taxon>
        <taxon>Rhododendron</taxon>
    </lineage>
</organism>
<comment type="caution">
    <text evidence="3">The sequence shown here is derived from an EMBL/GenBank/DDBJ whole genome shotgun (WGS) entry which is preliminary data.</text>
</comment>
<dbReference type="Proteomes" id="UP000626092">
    <property type="component" value="Unassembled WGS sequence"/>
</dbReference>
<dbReference type="PROSITE" id="PS51375">
    <property type="entry name" value="PPR"/>
    <property type="match status" value="1"/>
</dbReference>
<dbReference type="PANTHER" id="PTHR47926:SF442">
    <property type="entry name" value="PUTATIVE-RELATED"/>
    <property type="match status" value="1"/>
</dbReference>
<keyword evidence="1" id="KW-0677">Repeat</keyword>
<evidence type="ECO:0008006" key="5">
    <source>
        <dbReference type="Google" id="ProtNLM"/>
    </source>
</evidence>